<accession>A0A2T4HPH5</accession>
<comment type="caution">
    <text evidence="2">The sequence shown here is derived from an EMBL/GenBank/DDBJ whole genome shotgun (WGS) entry which is preliminary data.</text>
</comment>
<keyword evidence="3" id="KW-1185">Reference proteome</keyword>
<dbReference type="Gene3D" id="3.40.630.30">
    <property type="match status" value="1"/>
</dbReference>
<dbReference type="CDD" id="cd04301">
    <property type="entry name" value="NAT_SF"/>
    <property type="match status" value="1"/>
</dbReference>
<sequence>MTLRITIPDTPSDADREAILAPLRAFNASRAGDPGLRPVAILLTDQAGRDVGGLWGKIAYDWLFVELLAVPEEWRGGNYGKALMQEAESIARAHGCVGMWLDTFEFQARGFYEKLGFELFGELEDHPVGQRRFFLRKRLQEPAGQMLGNQG</sequence>
<dbReference type="SUPFAM" id="SSF55729">
    <property type="entry name" value="Acyl-CoA N-acyltransferases (Nat)"/>
    <property type="match status" value="1"/>
</dbReference>
<reference evidence="2 3" key="1">
    <citation type="submission" date="2017-11" db="EMBL/GenBank/DDBJ databases">
        <title>Sphingomonas oleivorans sp. nov., isolated from oil-contaminated soil.</title>
        <authorList>
            <person name="Wang L."/>
            <person name="Chen L."/>
        </authorList>
    </citation>
    <scope>NUCLEOTIDE SEQUENCE [LARGE SCALE GENOMIC DNA]</scope>
    <source>
        <strain evidence="2 3">K101</strain>
    </source>
</reference>
<name>A0A2T4HPH5_9SPHN</name>
<feature type="domain" description="N-acetyltransferase" evidence="1">
    <location>
        <begin position="1"/>
        <end position="140"/>
    </location>
</feature>
<dbReference type="PROSITE" id="PS51186">
    <property type="entry name" value="GNAT"/>
    <property type="match status" value="1"/>
</dbReference>
<dbReference type="EMBL" id="PHHF01000071">
    <property type="protein sequence ID" value="PTD17692.1"/>
    <property type="molecule type" value="Genomic_DNA"/>
</dbReference>
<dbReference type="InterPro" id="IPR000182">
    <property type="entry name" value="GNAT_dom"/>
</dbReference>
<proteinExistence type="predicted"/>
<dbReference type="Proteomes" id="UP000241206">
    <property type="component" value="Unassembled WGS sequence"/>
</dbReference>
<organism evidence="2 3">
    <name type="scientific">Edaphosphingomonas fennica</name>
    <dbReference type="NCBI Taxonomy" id="114404"/>
    <lineage>
        <taxon>Bacteria</taxon>
        <taxon>Pseudomonadati</taxon>
        <taxon>Pseudomonadota</taxon>
        <taxon>Alphaproteobacteria</taxon>
        <taxon>Sphingomonadales</taxon>
        <taxon>Rhizorhabdaceae</taxon>
        <taxon>Edaphosphingomonas</taxon>
    </lineage>
</organism>
<evidence type="ECO:0000259" key="1">
    <source>
        <dbReference type="PROSITE" id="PS51186"/>
    </source>
</evidence>
<dbReference type="Pfam" id="PF00583">
    <property type="entry name" value="Acetyltransf_1"/>
    <property type="match status" value="1"/>
</dbReference>
<dbReference type="AlphaFoldDB" id="A0A2T4HPH5"/>
<dbReference type="RefSeq" id="WP_107395634.1">
    <property type="nucleotide sequence ID" value="NZ_PHHF01000071.1"/>
</dbReference>
<protein>
    <submittedName>
        <fullName evidence="2">GNAT family N-acetyltransferase</fullName>
    </submittedName>
</protein>
<evidence type="ECO:0000313" key="3">
    <source>
        <dbReference type="Proteomes" id="UP000241206"/>
    </source>
</evidence>
<keyword evidence="2" id="KW-0808">Transferase</keyword>
<dbReference type="InterPro" id="IPR016181">
    <property type="entry name" value="Acyl_CoA_acyltransferase"/>
</dbReference>
<evidence type="ECO:0000313" key="2">
    <source>
        <dbReference type="EMBL" id="PTD17692.1"/>
    </source>
</evidence>
<dbReference type="GO" id="GO:0016747">
    <property type="term" value="F:acyltransferase activity, transferring groups other than amino-acyl groups"/>
    <property type="evidence" value="ECO:0007669"/>
    <property type="project" value="InterPro"/>
</dbReference>
<gene>
    <name evidence="2" type="ORF">CV103_17035</name>
</gene>